<dbReference type="Proteomes" id="UP000831594">
    <property type="component" value="Segment"/>
</dbReference>
<name>A0AAE9G9U8_9CAUD</name>
<keyword evidence="1" id="KW-0472">Membrane</keyword>
<evidence type="ECO:0000313" key="3">
    <source>
        <dbReference type="Proteomes" id="UP000831594"/>
    </source>
</evidence>
<gene>
    <name evidence="2" type="ORF">HHOHNEGG_00022</name>
</gene>
<keyword evidence="3" id="KW-1185">Reference proteome</keyword>
<evidence type="ECO:0000313" key="2">
    <source>
        <dbReference type="EMBL" id="UNY47199.1"/>
    </source>
</evidence>
<feature type="transmembrane region" description="Helical" evidence="1">
    <location>
        <begin position="6"/>
        <end position="24"/>
    </location>
</feature>
<dbReference type="EMBL" id="OM638104">
    <property type="protein sequence ID" value="UNY47199.1"/>
    <property type="molecule type" value="Genomic_DNA"/>
</dbReference>
<evidence type="ECO:0000256" key="1">
    <source>
        <dbReference type="SAM" id="Phobius"/>
    </source>
</evidence>
<sequence length="32" mass="3607">MWLGFAIGYGMGCIMTMCVLYSGFNKKDRKKG</sequence>
<keyword evidence="1" id="KW-0812">Transmembrane</keyword>
<keyword evidence="1" id="KW-1133">Transmembrane helix</keyword>
<evidence type="ECO:0008006" key="4">
    <source>
        <dbReference type="Google" id="ProtNLM"/>
    </source>
</evidence>
<organism evidence="2 3">
    <name type="scientific">Clostridium phage LPCPA6</name>
    <dbReference type="NCBI Taxonomy" id="2924884"/>
    <lineage>
        <taxon>Viruses</taxon>
        <taxon>Duplodnaviria</taxon>
        <taxon>Heunggongvirae</taxon>
        <taxon>Uroviricota</taxon>
        <taxon>Caudoviricetes</taxon>
        <taxon>Guelinviridae</taxon>
        <taxon>Hzauvirus</taxon>
        <taxon>Hzauvirus LPCPA6</taxon>
    </lineage>
</organism>
<protein>
    <recommendedName>
        <fullName evidence="4">DUF3789 domain-containing protein</fullName>
    </recommendedName>
</protein>
<proteinExistence type="predicted"/>
<accession>A0AAE9G9U8</accession>
<reference evidence="2" key="1">
    <citation type="submission" date="2022-02" db="EMBL/GenBank/DDBJ databases">
        <authorList>
            <person name="Tian F."/>
            <person name="Li J."/>
            <person name="Li F."/>
            <person name="Tong Y."/>
        </authorList>
    </citation>
    <scope>NUCLEOTIDE SEQUENCE</scope>
</reference>